<proteinExistence type="predicted"/>
<dbReference type="EMBL" id="BMPP01000016">
    <property type="protein sequence ID" value="GGK36387.1"/>
    <property type="molecule type" value="Genomic_DNA"/>
</dbReference>
<sequence>MRTGFIRHVLPLLAWGVYIAVFPRLYATADVAATALAYLNFAGAASVNGA</sequence>
<reference evidence="3" key="1">
    <citation type="journal article" date="2019" name="Int. J. Syst. Evol. Microbiol.">
        <title>The Global Catalogue of Microorganisms (GCM) 10K type strain sequencing project: providing services to taxonomists for standard genome sequencing and annotation.</title>
        <authorList>
            <consortium name="The Broad Institute Genomics Platform"/>
            <consortium name="The Broad Institute Genome Sequencing Center for Infectious Disease"/>
            <person name="Wu L."/>
            <person name="Ma J."/>
        </authorList>
    </citation>
    <scope>NUCLEOTIDE SEQUENCE [LARGE SCALE GENOMIC DNA]</scope>
    <source>
        <strain evidence="3">JCM 30331</strain>
    </source>
</reference>
<keyword evidence="3" id="KW-1185">Reference proteome</keyword>
<comment type="caution">
    <text evidence="2">The sequence shown here is derived from an EMBL/GenBank/DDBJ whole genome shotgun (WGS) entry which is preliminary data.</text>
</comment>
<evidence type="ECO:0000256" key="1">
    <source>
        <dbReference type="SAM" id="Phobius"/>
    </source>
</evidence>
<evidence type="ECO:0008006" key="4">
    <source>
        <dbReference type="Google" id="ProtNLM"/>
    </source>
</evidence>
<keyword evidence="1" id="KW-1133">Transmembrane helix</keyword>
<accession>A0ABQ2F075</accession>
<keyword evidence="1" id="KW-0472">Membrane</keyword>
<dbReference type="RefSeq" id="WP_189010699.1">
    <property type="nucleotide sequence ID" value="NZ_BMPP01000016.1"/>
</dbReference>
<organism evidence="2 3">
    <name type="scientific">Deinococcus malanensis</name>
    <dbReference type="NCBI Taxonomy" id="1706855"/>
    <lineage>
        <taxon>Bacteria</taxon>
        <taxon>Thermotogati</taxon>
        <taxon>Deinococcota</taxon>
        <taxon>Deinococci</taxon>
        <taxon>Deinococcales</taxon>
        <taxon>Deinococcaceae</taxon>
        <taxon>Deinococcus</taxon>
    </lineage>
</organism>
<keyword evidence="1" id="KW-0812">Transmembrane</keyword>
<gene>
    <name evidence="2" type="ORF">GCM10008955_32780</name>
</gene>
<evidence type="ECO:0000313" key="2">
    <source>
        <dbReference type="EMBL" id="GGK36387.1"/>
    </source>
</evidence>
<dbReference type="Proteomes" id="UP000647587">
    <property type="component" value="Unassembled WGS sequence"/>
</dbReference>
<name>A0ABQ2F075_9DEIO</name>
<feature type="transmembrane region" description="Helical" evidence="1">
    <location>
        <begin position="12"/>
        <end position="39"/>
    </location>
</feature>
<protein>
    <recommendedName>
        <fullName evidence="4">EamA family transporter</fullName>
    </recommendedName>
</protein>
<evidence type="ECO:0000313" key="3">
    <source>
        <dbReference type="Proteomes" id="UP000647587"/>
    </source>
</evidence>